<proteinExistence type="predicted"/>
<protein>
    <recommendedName>
        <fullName evidence="1">F-box domain-containing protein</fullName>
    </recommendedName>
</protein>
<dbReference type="SUPFAM" id="SSF81383">
    <property type="entry name" value="F-box domain"/>
    <property type="match status" value="1"/>
</dbReference>
<dbReference type="InterPro" id="IPR050796">
    <property type="entry name" value="SCF_F-box_component"/>
</dbReference>
<evidence type="ECO:0000313" key="2">
    <source>
        <dbReference type="EMBL" id="CAA7048160.1"/>
    </source>
</evidence>
<dbReference type="Gene3D" id="1.20.1280.50">
    <property type="match status" value="1"/>
</dbReference>
<reference evidence="2" key="1">
    <citation type="submission" date="2020-01" db="EMBL/GenBank/DDBJ databases">
        <authorList>
            <person name="Mishra B."/>
        </authorList>
    </citation>
    <scope>NUCLEOTIDE SEQUENCE [LARGE SCALE GENOMIC DNA]</scope>
</reference>
<dbReference type="InterPro" id="IPR036047">
    <property type="entry name" value="F-box-like_dom_sf"/>
</dbReference>
<dbReference type="PANTHER" id="PTHR31672">
    <property type="entry name" value="BNACNNG10540D PROTEIN"/>
    <property type="match status" value="1"/>
</dbReference>
<comment type="caution">
    <text evidence="2">The sequence shown here is derived from an EMBL/GenBank/DDBJ whole genome shotgun (WGS) entry which is preliminary data.</text>
</comment>
<evidence type="ECO:0000313" key="3">
    <source>
        <dbReference type="Proteomes" id="UP000467841"/>
    </source>
</evidence>
<dbReference type="EMBL" id="CACVBM020001385">
    <property type="protein sequence ID" value="CAA7048160.1"/>
    <property type="molecule type" value="Genomic_DNA"/>
</dbReference>
<gene>
    <name evidence="2" type="ORF">MERR_LOCUS35395</name>
</gene>
<dbReference type="NCBIfam" id="TIGR01640">
    <property type="entry name" value="F_box_assoc_1"/>
    <property type="match status" value="1"/>
</dbReference>
<keyword evidence="3" id="KW-1185">Reference proteome</keyword>
<sequence length="433" mass="50291">MMITNLPTDLMEDILSRVPLKSMRAVGLTCTKWNTLLSSRIFAKLHIGKAFAPRKKDESESWMIVKMEDNLYLTSVFVDDVGTCAENKGKLTCLDDQVKISDVFHCEGLLLCMVEDDDTRVVVWNPYLGQTRWIQLRYSHVVPPRSQPCYDMFGYSIGYEDKGSCRNYKILRFIDVLLFREEYEFLWYEIYDFESGLWTTLDVTDPYWRVQQGGNVSHKGNTYFYVSKRNPRADTDHIICFDYTSESFGPLLPLPFVIEGDRVSVTLSNVREEKLAALCDSHKYYGGSFVIWITNMIEAEKVSWSKFLTFHPDSLPDDFFIRLTPSFYIDEVKKVAMFCGKRLYCHIDIVFIIGEDGYKGEVNLEEGTEESYLASHDVLCCSYVPSLVQIMQPKGGQWERKQSDLEKLRYDDMMSRLSIFESRCETLDHSRSL</sequence>
<dbReference type="Pfam" id="PF00646">
    <property type="entry name" value="F-box"/>
    <property type="match status" value="1"/>
</dbReference>
<feature type="domain" description="F-box" evidence="1">
    <location>
        <begin position="1"/>
        <end position="45"/>
    </location>
</feature>
<dbReference type="PROSITE" id="PS50181">
    <property type="entry name" value="FBOX"/>
    <property type="match status" value="1"/>
</dbReference>
<name>A0A6D2K7P0_9BRAS</name>
<dbReference type="PANTHER" id="PTHR31672:SF13">
    <property type="entry name" value="F-BOX PROTEIN CPR30-LIKE"/>
    <property type="match status" value="1"/>
</dbReference>
<accession>A0A6D2K7P0</accession>
<evidence type="ECO:0000259" key="1">
    <source>
        <dbReference type="PROSITE" id="PS50181"/>
    </source>
</evidence>
<organism evidence="2 3">
    <name type="scientific">Microthlaspi erraticum</name>
    <dbReference type="NCBI Taxonomy" id="1685480"/>
    <lineage>
        <taxon>Eukaryota</taxon>
        <taxon>Viridiplantae</taxon>
        <taxon>Streptophyta</taxon>
        <taxon>Embryophyta</taxon>
        <taxon>Tracheophyta</taxon>
        <taxon>Spermatophyta</taxon>
        <taxon>Magnoliopsida</taxon>
        <taxon>eudicotyledons</taxon>
        <taxon>Gunneridae</taxon>
        <taxon>Pentapetalae</taxon>
        <taxon>rosids</taxon>
        <taxon>malvids</taxon>
        <taxon>Brassicales</taxon>
        <taxon>Brassicaceae</taxon>
        <taxon>Coluteocarpeae</taxon>
        <taxon>Microthlaspi</taxon>
    </lineage>
</organism>
<dbReference type="InterPro" id="IPR001810">
    <property type="entry name" value="F-box_dom"/>
</dbReference>
<dbReference type="InterPro" id="IPR017451">
    <property type="entry name" value="F-box-assoc_interact_dom"/>
</dbReference>
<dbReference type="Pfam" id="PF07734">
    <property type="entry name" value="FBA_1"/>
    <property type="match status" value="1"/>
</dbReference>
<dbReference type="Proteomes" id="UP000467841">
    <property type="component" value="Unassembled WGS sequence"/>
</dbReference>
<dbReference type="SMART" id="SM00256">
    <property type="entry name" value="FBOX"/>
    <property type="match status" value="1"/>
</dbReference>
<dbReference type="InterPro" id="IPR006527">
    <property type="entry name" value="F-box-assoc_dom_typ1"/>
</dbReference>
<dbReference type="AlphaFoldDB" id="A0A6D2K7P0"/>